<dbReference type="Gene3D" id="3.30.450.20">
    <property type="entry name" value="PAS domain"/>
    <property type="match status" value="1"/>
</dbReference>
<evidence type="ECO:0000256" key="4">
    <source>
        <dbReference type="ARBA" id="ARBA00023163"/>
    </source>
</evidence>
<evidence type="ECO:0000313" key="8">
    <source>
        <dbReference type="Proteomes" id="UP001189813"/>
    </source>
</evidence>
<dbReference type="InterPro" id="IPR027417">
    <property type="entry name" value="P-loop_NTPase"/>
</dbReference>
<keyword evidence="2" id="KW-0067">ATP-binding</keyword>
<dbReference type="SMART" id="SM00382">
    <property type="entry name" value="AAA"/>
    <property type="match status" value="1"/>
</dbReference>
<protein>
    <submittedName>
        <fullName evidence="7">Anaerobic nitric oxide reductase transcription regulator NorR</fullName>
    </submittedName>
</protein>
<dbReference type="EMBL" id="CATZBU010000010">
    <property type="protein sequence ID" value="CAJ0802332.1"/>
    <property type="molecule type" value="Genomic_DNA"/>
</dbReference>
<keyword evidence="3" id="KW-0805">Transcription regulation</keyword>
<dbReference type="Pfam" id="PF02954">
    <property type="entry name" value="HTH_8"/>
    <property type="match status" value="1"/>
</dbReference>
<evidence type="ECO:0000256" key="1">
    <source>
        <dbReference type="ARBA" id="ARBA00022741"/>
    </source>
</evidence>
<dbReference type="InterPro" id="IPR025662">
    <property type="entry name" value="Sigma_54_int_dom_ATP-bd_1"/>
</dbReference>
<keyword evidence="8" id="KW-1185">Reference proteome</keyword>
<dbReference type="InterPro" id="IPR035965">
    <property type="entry name" value="PAS-like_dom_sf"/>
</dbReference>
<comment type="caution">
    <text evidence="7">The sequence shown here is derived from an EMBL/GenBank/DDBJ whole genome shotgun (WGS) entry which is preliminary data.</text>
</comment>
<dbReference type="NCBIfam" id="TIGR02329">
    <property type="entry name" value="propionate_PrpR"/>
    <property type="match status" value="1"/>
</dbReference>
<dbReference type="Pfam" id="PF00158">
    <property type="entry name" value="Sigma54_activat"/>
    <property type="match status" value="1"/>
</dbReference>
<dbReference type="CDD" id="cd00009">
    <property type="entry name" value="AAA"/>
    <property type="match status" value="1"/>
</dbReference>
<keyword evidence="1" id="KW-0547">Nucleotide-binding</keyword>
<evidence type="ECO:0000259" key="6">
    <source>
        <dbReference type="PROSITE" id="PS50112"/>
    </source>
</evidence>
<dbReference type="SUPFAM" id="SSF159800">
    <property type="entry name" value="PrpR receptor domain-like"/>
    <property type="match status" value="1"/>
</dbReference>
<keyword evidence="4" id="KW-0804">Transcription</keyword>
<dbReference type="RefSeq" id="WP_316667365.1">
    <property type="nucleotide sequence ID" value="NZ_CATZBU010000010.1"/>
</dbReference>
<dbReference type="Gene3D" id="3.40.50.2300">
    <property type="match status" value="1"/>
</dbReference>
<dbReference type="InterPro" id="IPR009057">
    <property type="entry name" value="Homeodomain-like_sf"/>
</dbReference>
<dbReference type="InterPro" id="IPR058031">
    <property type="entry name" value="AAA_lid_NorR"/>
</dbReference>
<feature type="domain" description="PAS" evidence="6">
    <location>
        <begin position="205"/>
        <end position="284"/>
    </location>
</feature>
<dbReference type="InterPro" id="IPR002078">
    <property type="entry name" value="Sigma_54_int"/>
</dbReference>
<dbReference type="Gene3D" id="1.10.10.60">
    <property type="entry name" value="Homeodomain-like"/>
    <property type="match status" value="1"/>
</dbReference>
<dbReference type="SMART" id="SM00091">
    <property type="entry name" value="PAS"/>
    <property type="match status" value="1"/>
</dbReference>
<dbReference type="InterPro" id="IPR003593">
    <property type="entry name" value="AAA+_ATPase"/>
</dbReference>
<sequence length="656" mass="71396">MNPTASELTERPRIWACGISRLSDLFLDIAAEYNDRAELRVITRGFEDIVREIEAAGADVGNPRPDVVVAGGSNGAYLKPRLSLPVVVINPTGFDVMHALARARRDAESVALVTHGDTPEEVRRFVAAYGMDVVFASYTSRQGAESCVLDLRDRGVGVVVGPGLVTDLATQAGMNAVFLYSRDSVRAAFDTALEVVQATRRETLRRQRLDNLLQHLRDGVVALDAQGRVEAINTRLATALGIEAKQAIGHPLLSIAPNLLGLLPDADGDTLGTVRGVNYVIHRGPLTSTGAGAAEGTVFTFQESRAVERLDRTLRSRQRPQQFSARYRLEDLVGESLPMERVRTLVRRYAKSDATVLVLGESGTGKEMVAQGMHQLSARRDFPFVAINCGAFPEALLESELFGYEEGAFTGARKGGKTGLIEAAHRGTLFLDEIGEMPLPLQSRLLRVLQEREVVRLGSTEPTRVDIRVVAATHRALTDAVEAGTFRADLYYRLNILSIALPPLRERPDDVMPLAAELLVQAARREPRLLLRIADTEEATRVLAGIAEPLRRYAWAGNVRELQSVVERIAVELAYTEDASAITQDVLRLIAPEVFAHGTPSKPAVLTLRERSRGVEAAEIRAALAAHGGDRDAACAALGISKTTLWRRLQGAASVR</sequence>
<evidence type="ECO:0000313" key="7">
    <source>
        <dbReference type="EMBL" id="CAJ0802332.1"/>
    </source>
</evidence>
<evidence type="ECO:0000256" key="2">
    <source>
        <dbReference type="ARBA" id="ARBA00022840"/>
    </source>
</evidence>
<dbReference type="SUPFAM" id="SSF55785">
    <property type="entry name" value="PYP-like sensor domain (PAS domain)"/>
    <property type="match status" value="1"/>
</dbReference>
<dbReference type="PROSITE" id="PS50045">
    <property type="entry name" value="SIGMA54_INTERACT_4"/>
    <property type="match status" value="1"/>
</dbReference>
<dbReference type="SUPFAM" id="SSF46689">
    <property type="entry name" value="Homeodomain-like"/>
    <property type="match status" value="1"/>
</dbReference>
<name>A0ABN9J5R5_9RALS</name>
<dbReference type="PANTHER" id="PTHR32071:SF81">
    <property type="entry name" value="PROPIONATE CATABOLISM OPERON REGULATORY PROTEIN"/>
    <property type="match status" value="1"/>
</dbReference>
<feature type="domain" description="Sigma-54 factor interaction" evidence="5">
    <location>
        <begin position="332"/>
        <end position="571"/>
    </location>
</feature>
<dbReference type="Gene3D" id="1.10.8.60">
    <property type="match status" value="1"/>
</dbReference>
<evidence type="ECO:0000259" key="5">
    <source>
        <dbReference type="PROSITE" id="PS50045"/>
    </source>
</evidence>
<dbReference type="Gene3D" id="3.40.50.300">
    <property type="entry name" value="P-loop containing nucleotide triphosphate hydrolases"/>
    <property type="match status" value="1"/>
</dbReference>
<proteinExistence type="predicted"/>
<dbReference type="InterPro" id="IPR010524">
    <property type="entry name" value="Sig_transdc_resp-reg_PrpR_N"/>
</dbReference>
<dbReference type="Pfam" id="PF06506">
    <property type="entry name" value="PrpR_N"/>
    <property type="match status" value="1"/>
</dbReference>
<dbReference type="PANTHER" id="PTHR32071">
    <property type="entry name" value="TRANSCRIPTIONAL REGULATORY PROTEIN"/>
    <property type="match status" value="1"/>
</dbReference>
<dbReference type="InterPro" id="IPR013656">
    <property type="entry name" value="PAS_4"/>
</dbReference>
<dbReference type="InterPro" id="IPR002197">
    <property type="entry name" value="HTH_Fis"/>
</dbReference>
<reference evidence="7 8" key="1">
    <citation type="submission" date="2023-07" db="EMBL/GenBank/DDBJ databases">
        <authorList>
            <person name="Peeters C."/>
        </authorList>
    </citation>
    <scope>NUCLEOTIDE SEQUENCE [LARGE SCALE GENOMIC DNA]</scope>
    <source>
        <strain evidence="7 8">LMG 19083</strain>
    </source>
</reference>
<dbReference type="InterPro" id="IPR000014">
    <property type="entry name" value="PAS"/>
</dbReference>
<dbReference type="Pfam" id="PF08448">
    <property type="entry name" value="PAS_4"/>
    <property type="match status" value="1"/>
</dbReference>
<dbReference type="InterPro" id="IPR012704">
    <property type="entry name" value="Sig_transdc_resp-reg_PrpR"/>
</dbReference>
<dbReference type="Pfam" id="PF25601">
    <property type="entry name" value="AAA_lid_14"/>
    <property type="match status" value="1"/>
</dbReference>
<organism evidence="7 8">
    <name type="scientific">Ralstonia psammae</name>
    <dbReference type="NCBI Taxonomy" id="3058598"/>
    <lineage>
        <taxon>Bacteria</taxon>
        <taxon>Pseudomonadati</taxon>
        <taxon>Pseudomonadota</taxon>
        <taxon>Betaproteobacteria</taxon>
        <taxon>Burkholderiales</taxon>
        <taxon>Burkholderiaceae</taxon>
        <taxon>Ralstonia</taxon>
    </lineage>
</organism>
<gene>
    <name evidence="7" type="primary">norR_3</name>
    <name evidence="7" type="ORF">LMG19083_03712</name>
</gene>
<evidence type="ECO:0000256" key="3">
    <source>
        <dbReference type="ARBA" id="ARBA00023015"/>
    </source>
</evidence>
<accession>A0ABN9J5R5</accession>
<dbReference type="PROSITE" id="PS50112">
    <property type="entry name" value="PAS"/>
    <property type="match status" value="1"/>
</dbReference>
<dbReference type="PROSITE" id="PS00675">
    <property type="entry name" value="SIGMA54_INTERACT_1"/>
    <property type="match status" value="1"/>
</dbReference>
<dbReference type="SUPFAM" id="SSF52540">
    <property type="entry name" value="P-loop containing nucleoside triphosphate hydrolases"/>
    <property type="match status" value="1"/>
</dbReference>
<dbReference type="Proteomes" id="UP001189813">
    <property type="component" value="Unassembled WGS sequence"/>
</dbReference>